<evidence type="ECO:0000256" key="7">
    <source>
        <dbReference type="ARBA" id="ARBA00022989"/>
    </source>
</evidence>
<dbReference type="RefSeq" id="WP_094966865.1">
    <property type="nucleotide sequence ID" value="NZ_NGJN01000001.1"/>
</dbReference>
<evidence type="ECO:0000313" key="19">
    <source>
        <dbReference type="Proteomes" id="UP000216840"/>
    </source>
</evidence>
<keyword evidence="19" id="KW-1185">Reference proteome</keyword>
<gene>
    <name evidence="15" type="primary">atpF</name>
    <name evidence="18" type="ORF">CA834_01365</name>
</gene>
<dbReference type="AlphaFoldDB" id="A0A265UZR5"/>
<comment type="similarity">
    <text evidence="1 15 16">Belongs to the ATPase B chain family.</text>
</comment>
<evidence type="ECO:0000313" key="18">
    <source>
        <dbReference type="EMBL" id="OZV70790.1"/>
    </source>
</evidence>
<reference evidence="18 19" key="1">
    <citation type="submission" date="2017-05" db="EMBL/GenBank/DDBJ databases">
        <title>The draft genome sequence of Idiomarina salinarum WNB302.</title>
        <authorList>
            <person name="Sun Y."/>
            <person name="Chen B."/>
            <person name="Du Z."/>
        </authorList>
    </citation>
    <scope>NUCLEOTIDE SEQUENCE [LARGE SCALE GENOMIC DNA]</scope>
    <source>
        <strain evidence="18 19">WNB302</strain>
    </source>
</reference>
<evidence type="ECO:0000256" key="10">
    <source>
        <dbReference type="ARBA" id="ARBA00023310"/>
    </source>
</evidence>
<dbReference type="InterPro" id="IPR005864">
    <property type="entry name" value="ATP_synth_F0_bsu_bac"/>
</dbReference>
<evidence type="ECO:0000256" key="14">
    <source>
        <dbReference type="ARBA" id="ARBA00037847"/>
    </source>
</evidence>
<dbReference type="PANTHER" id="PTHR33445:SF1">
    <property type="entry name" value="ATP SYNTHASE SUBUNIT B"/>
    <property type="match status" value="1"/>
</dbReference>
<evidence type="ECO:0000256" key="2">
    <source>
        <dbReference type="ARBA" id="ARBA00022448"/>
    </source>
</evidence>
<keyword evidence="7 15" id="KW-1133">Transmembrane helix</keyword>
<keyword evidence="2 15" id="KW-0813">Transport</keyword>
<keyword evidence="8 15" id="KW-0406">Ion transport</keyword>
<keyword evidence="9 15" id="KW-0472">Membrane</keyword>
<evidence type="ECO:0000256" key="15">
    <source>
        <dbReference type="HAMAP-Rule" id="MF_01398"/>
    </source>
</evidence>
<dbReference type="NCBIfam" id="TIGR01144">
    <property type="entry name" value="ATP_synt_b"/>
    <property type="match status" value="1"/>
</dbReference>
<dbReference type="GO" id="GO:0046933">
    <property type="term" value="F:proton-transporting ATP synthase activity, rotational mechanism"/>
    <property type="evidence" value="ECO:0007669"/>
    <property type="project" value="UniProtKB-UniRule"/>
</dbReference>
<comment type="subcellular location">
    <subcellularLocation>
        <location evidence="15">Cell membrane</location>
        <topology evidence="15">Single-pass membrane protein</topology>
    </subcellularLocation>
    <subcellularLocation>
        <location evidence="14">Endomembrane system</location>
        <topology evidence="14">Single-pass membrane protein</topology>
    </subcellularLocation>
</comment>
<feature type="coiled-coil region" evidence="17">
    <location>
        <begin position="41"/>
        <end position="119"/>
    </location>
</feature>
<evidence type="ECO:0000256" key="4">
    <source>
        <dbReference type="ARBA" id="ARBA00022547"/>
    </source>
</evidence>
<comment type="function">
    <text evidence="11 15">F(1)F(0) ATP synthase produces ATP from ADP in the presence of a proton or sodium gradient. F-type ATPases consist of two structural domains, F(1) containing the extramembraneous catalytic core and F(0) containing the membrane proton channel, linked together by a central stalk and a peripheral stalk. During catalysis, ATP synthesis in the catalytic domain of F(1) is coupled via a rotary mechanism of the central stalk subunits to proton translocation.</text>
</comment>
<evidence type="ECO:0000256" key="3">
    <source>
        <dbReference type="ARBA" id="ARBA00022475"/>
    </source>
</evidence>
<keyword evidence="3 15" id="KW-1003">Cell membrane</keyword>
<keyword evidence="6 15" id="KW-0375">Hydrogen ion transport</keyword>
<sequence length="164" mass="18615">MDLIKPGFGLVFWTVVTFIILLILLRKFAWKPILGAVSEREEGIKEALASAENARKEMENLKADNERILQEARTERESMLKEAREIKEKTIARAETEAQERANKIIEKAQAAIESEKKAAMAELKNHVADLSIEIAEKVVRAELSNKDRQLGLVEDMLDETKLN</sequence>
<dbReference type="GO" id="GO:0005886">
    <property type="term" value="C:plasma membrane"/>
    <property type="evidence" value="ECO:0007669"/>
    <property type="project" value="UniProtKB-SubCell"/>
</dbReference>
<keyword evidence="5 15" id="KW-0812">Transmembrane</keyword>
<dbReference type="GO" id="GO:0045259">
    <property type="term" value="C:proton-transporting ATP synthase complex"/>
    <property type="evidence" value="ECO:0007669"/>
    <property type="project" value="UniProtKB-KW"/>
</dbReference>
<evidence type="ECO:0000256" key="8">
    <source>
        <dbReference type="ARBA" id="ARBA00023065"/>
    </source>
</evidence>
<comment type="subunit">
    <text evidence="15">F-type ATPases have 2 components, F(1) - the catalytic core - and F(0) - the membrane proton channel. F(1) has five subunits: alpha(3), beta(3), gamma(1), delta(1), epsilon(1). F(0) has three main subunits: a(1), b(2) and c(10-14). The alpha and beta chains form an alternating ring which encloses part of the gamma chain. F(1) is attached to F(0) by a central stalk formed by the gamma and epsilon chains, while a peripheral stalk is formed by the delta and b chains.</text>
</comment>
<comment type="subunit">
    <text evidence="13">F-type ATPases have 2 components, F(1) - the catalytic core - and F(0) - the membrane proton channel. F(1) has five subunits: alpha(3), beta(3), gamma(1), delta(1), epsilon(1). F(0) has four main subunits: a(1), b(2) and c(10-14). The alpha and beta chains form an alternating ring which encloses part of the gamma chain. F(1) is attached to F(0) by a central stalk formed by the gamma and epsilon chains, while a peripheral stalk is formed by the delta and b chains.</text>
</comment>
<evidence type="ECO:0000256" key="5">
    <source>
        <dbReference type="ARBA" id="ARBA00022692"/>
    </source>
</evidence>
<evidence type="ECO:0000256" key="11">
    <source>
        <dbReference type="ARBA" id="ARBA00025198"/>
    </source>
</evidence>
<dbReference type="EMBL" id="NGJN01000001">
    <property type="protein sequence ID" value="OZV70790.1"/>
    <property type="molecule type" value="Genomic_DNA"/>
</dbReference>
<dbReference type="InterPro" id="IPR028987">
    <property type="entry name" value="ATP_synth_B-like_membr_sf"/>
</dbReference>
<comment type="function">
    <text evidence="12">Component of the F(0) channel, it forms part of the peripheral stalk, linking F(1) to F(0). The b'-subunit is a diverged and duplicated form of b found in plants and photosynthetic bacteria.</text>
</comment>
<dbReference type="PANTHER" id="PTHR33445">
    <property type="entry name" value="ATP SYNTHASE SUBUNIT B', CHLOROPLASTIC"/>
    <property type="match status" value="1"/>
</dbReference>
<evidence type="ECO:0000256" key="17">
    <source>
        <dbReference type="SAM" id="Coils"/>
    </source>
</evidence>
<dbReference type="InterPro" id="IPR050059">
    <property type="entry name" value="ATP_synthase_B_chain"/>
</dbReference>
<protein>
    <recommendedName>
        <fullName evidence="15">ATP synthase subunit b</fullName>
    </recommendedName>
    <alternativeName>
        <fullName evidence="15">ATP synthase F(0) sector subunit b</fullName>
    </alternativeName>
    <alternativeName>
        <fullName evidence="15">ATPase subunit I</fullName>
    </alternativeName>
    <alternativeName>
        <fullName evidence="15">F-type ATPase subunit b</fullName>
        <shortName evidence="15">F-ATPase subunit b</shortName>
    </alternativeName>
</protein>
<evidence type="ECO:0000256" key="1">
    <source>
        <dbReference type="ARBA" id="ARBA00005513"/>
    </source>
</evidence>
<accession>A0A265UZR5</accession>
<dbReference type="SUPFAM" id="SSF81573">
    <property type="entry name" value="F1F0 ATP synthase subunit B, membrane domain"/>
    <property type="match status" value="1"/>
</dbReference>
<dbReference type="HAMAP" id="MF_01398">
    <property type="entry name" value="ATP_synth_b_bprime"/>
    <property type="match status" value="1"/>
</dbReference>
<evidence type="ECO:0000256" key="13">
    <source>
        <dbReference type="ARBA" id="ARBA00026054"/>
    </source>
</evidence>
<keyword evidence="17" id="KW-0175">Coiled coil</keyword>
<evidence type="ECO:0000256" key="12">
    <source>
        <dbReference type="ARBA" id="ARBA00025614"/>
    </source>
</evidence>
<dbReference type="NCBIfam" id="NF011041">
    <property type="entry name" value="PRK14471.1"/>
    <property type="match status" value="1"/>
</dbReference>
<evidence type="ECO:0000256" key="6">
    <source>
        <dbReference type="ARBA" id="ARBA00022781"/>
    </source>
</evidence>
<dbReference type="OrthoDB" id="9795289at2"/>
<organism evidence="18 19">
    <name type="scientific">Winogradskyella aurantia</name>
    <dbReference type="NCBI Taxonomy" id="1915063"/>
    <lineage>
        <taxon>Bacteria</taxon>
        <taxon>Pseudomonadati</taxon>
        <taxon>Bacteroidota</taxon>
        <taxon>Flavobacteriia</taxon>
        <taxon>Flavobacteriales</taxon>
        <taxon>Flavobacteriaceae</taxon>
        <taxon>Winogradskyella</taxon>
    </lineage>
</organism>
<dbReference type="Pfam" id="PF00430">
    <property type="entry name" value="ATP-synt_B"/>
    <property type="match status" value="1"/>
</dbReference>
<dbReference type="InterPro" id="IPR002146">
    <property type="entry name" value="ATP_synth_b/b'su_bac/chlpt"/>
</dbReference>
<dbReference type="CDD" id="cd06503">
    <property type="entry name" value="ATP-synt_Fo_b"/>
    <property type="match status" value="1"/>
</dbReference>
<comment type="caution">
    <text evidence="18">The sequence shown here is derived from an EMBL/GenBank/DDBJ whole genome shotgun (WGS) entry which is preliminary data.</text>
</comment>
<keyword evidence="4 15" id="KW-0138">CF(0)</keyword>
<keyword evidence="10 15" id="KW-0066">ATP synthesis</keyword>
<evidence type="ECO:0000256" key="16">
    <source>
        <dbReference type="RuleBase" id="RU003848"/>
    </source>
</evidence>
<dbReference type="GO" id="GO:0012505">
    <property type="term" value="C:endomembrane system"/>
    <property type="evidence" value="ECO:0007669"/>
    <property type="project" value="UniProtKB-SubCell"/>
</dbReference>
<feature type="transmembrane region" description="Helical" evidence="15">
    <location>
        <begin position="6"/>
        <end position="25"/>
    </location>
</feature>
<evidence type="ECO:0000256" key="9">
    <source>
        <dbReference type="ARBA" id="ARBA00023136"/>
    </source>
</evidence>
<proteinExistence type="inferred from homology"/>
<name>A0A265UZR5_9FLAO</name>
<dbReference type="GO" id="GO:0046961">
    <property type="term" value="F:proton-transporting ATPase activity, rotational mechanism"/>
    <property type="evidence" value="ECO:0007669"/>
    <property type="project" value="TreeGrafter"/>
</dbReference>
<dbReference type="Proteomes" id="UP000216840">
    <property type="component" value="Unassembled WGS sequence"/>
</dbReference>